<reference evidence="2" key="2">
    <citation type="submission" date="2021-02" db="EMBL/GenBank/DDBJ databases">
        <title>Infant gut strain persistence is associated with maternal origin, phylogeny, and functional potential including surface adhesion and iron acquisition.</title>
        <authorList>
            <person name="Lou Y.C."/>
        </authorList>
    </citation>
    <scope>NUCLEOTIDE SEQUENCE</scope>
    <source>
        <strain evidence="2">L3_098_011G1_dasL3_098_011G1_concoct_7</strain>
    </source>
</reference>
<evidence type="ECO:0000313" key="3">
    <source>
        <dbReference type="EMBL" id="MTR63694.1"/>
    </source>
</evidence>
<dbReference type="EMBL" id="WMZJ01000007">
    <property type="protein sequence ID" value="MTS55041.1"/>
    <property type="molecule type" value="Genomic_DNA"/>
</dbReference>
<evidence type="ECO:0000313" key="4">
    <source>
        <dbReference type="EMBL" id="MTS55041.1"/>
    </source>
</evidence>
<gene>
    <name evidence="3" type="ORF">GMC80_10295</name>
    <name evidence="4" type="ORF">GMC94_09390</name>
    <name evidence="2" type="ORF">KHX87_05905</name>
</gene>
<dbReference type="EMBL" id="JAGZFP010000013">
    <property type="protein sequence ID" value="MBS5358625.1"/>
    <property type="molecule type" value="Genomic_DNA"/>
</dbReference>
<name>A0A0F3H105_STRPA</name>
<reference evidence="5 6" key="1">
    <citation type="journal article" date="2019" name="Nat. Med.">
        <title>A library of human gut bacterial isolates paired with longitudinal multiomics data enables mechanistic microbiome research.</title>
        <authorList>
            <person name="Poyet M."/>
            <person name="Groussin M."/>
            <person name="Gibbons S.M."/>
            <person name="Avila-Pacheco J."/>
            <person name="Jiang X."/>
            <person name="Kearney S.M."/>
            <person name="Perrotta A.R."/>
            <person name="Berdy B."/>
            <person name="Zhao S."/>
            <person name="Lieberman T.D."/>
            <person name="Swanson P.K."/>
            <person name="Smith M."/>
            <person name="Roesemann S."/>
            <person name="Alexander J.E."/>
            <person name="Rich S.A."/>
            <person name="Livny J."/>
            <person name="Vlamakis H."/>
            <person name="Clish C."/>
            <person name="Bullock K."/>
            <person name="Deik A."/>
            <person name="Scott J."/>
            <person name="Pierce K.A."/>
            <person name="Xavier R.J."/>
            <person name="Alm E.J."/>
        </authorList>
    </citation>
    <scope>NUCLEOTIDE SEQUENCE [LARGE SCALE GENOMIC DNA]</scope>
    <source>
        <strain evidence="4 5">BIOML-A1</strain>
        <strain evidence="3 6">BIOML-A10</strain>
    </source>
</reference>
<dbReference type="AlphaFoldDB" id="A0A0F3H105"/>
<dbReference type="Proteomes" id="UP000462658">
    <property type="component" value="Unassembled WGS sequence"/>
</dbReference>
<comment type="caution">
    <text evidence="4">The sequence shown here is derived from an EMBL/GenBank/DDBJ whole genome shotgun (WGS) entry which is preliminary data.</text>
</comment>
<sequence length="96" mass="11172">MKLKNLFWFATGASISYHLVKNRKEIKTEVTESSQLVKGIQDNLAKIQRNLDIIQDQKTNLQELVTDFQYKTKLFSQQATASLKEIQDIWQPSKND</sequence>
<dbReference type="EMBL" id="WMZA01000005">
    <property type="protein sequence ID" value="MTR63694.1"/>
    <property type="molecule type" value="Genomic_DNA"/>
</dbReference>
<dbReference type="Proteomes" id="UP000709219">
    <property type="component" value="Unassembled WGS sequence"/>
</dbReference>
<evidence type="ECO:0000313" key="5">
    <source>
        <dbReference type="Proteomes" id="UP000441330"/>
    </source>
</evidence>
<protein>
    <submittedName>
        <fullName evidence="4">Uncharacterized protein</fullName>
    </submittedName>
</protein>
<proteinExistence type="predicted"/>
<organism evidence="4 5">
    <name type="scientific">Streptococcus parasanguinis</name>
    <dbReference type="NCBI Taxonomy" id="1318"/>
    <lineage>
        <taxon>Bacteria</taxon>
        <taxon>Bacillati</taxon>
        <taxon>Bacillota</taxon>
        <taxon>Bacilli</taxon>
        <taxon>Lactobacillales</taxon>
        <taxon>Streptococcaceae</taxon>
        <taxon>Streptococcus</taxon>
    </lineage>
</organism>
<feature type="coiled-coil region" evidence="1">
    <location>
        <begin position="37"/>
        <end position="64"/>
    </location>
</feature>
<accession>A0A0F3H105</accession>
<evidence type="ECO:0000313" key="6">
    <source>
        <dbReference type="Proteomes" id="UP000462658"/>
    </source>
</evidence>
<dbReference type="RefSeq" id="WP_003012641.1">
    <property type="nucleotide sequence ID" value="NZ_CAXSMM010000008.1"/>
</dbReference>
<dbReference type="Proteomes" id="UP000441330">
    <property type="component" value="Unassembled WGS sequence"/>
</dbReference>
<evidence type="ECO:0000313" key="2">
    <source>
        <dbReference type="EMBL" id="MBS5358625.1"/>
    </source>
</evidence>
<keyword evidence="1" id="KW-0175">Coiled coil</keyword>
<evidence type="ECO:0000256" key="1">
    <source>
        <dbReference type="SAM" id="Coils"/>
    </source>
</evidence>